<feature type="domain" description="G protein gamma" evidence="12">
    <location>
        <begin position="63"/>
        <end position="150"/>
    </location>
</feature>
<dbReference type="SUPFAM" id="SSF48670">
    <property type="entry name" value="Transducin (heterotrimeric G protein), gamma chain"/>
    <property type="match status" value="1"/>
</dbReference>
<dbReference type="SMART" id="SM00224">
    <property type="entry name" value="GGL"/>
    <property type="match status" value="1"/>
</dbReference>
<evidence type="ECO:0000313" key="14">
    <source>
        <dbReference type="Proteomes" id="UP001165120"/>
    </source>
</evidence>
<evidence type="ECO:0000259" key="12">
    <source>
        <dbReference type="SMART" id="SM01224"/>
    </source>
</evidence>
<evidence type="ECO:0000256" key="5">
    <source>
        <dbReference type="ARBA" id="ARBA00023136"/>
    </source>
</evidence>
<dbReference type="EMBL" id="BSXN01002082">
    <property type="protein sequence ID" value="GME75523.1"/>
    <property type="molecule type" value="Genomic_DNA"/>
</dbReference>
<accession>A0A9W6WIU1</accession>
<evidence type="ECO:0000256" key="3">
    <source>
        <dbReference type="ARBA" id="ARBA00016111"/>
    </source>
</evidence>
<evidence type="ECO:0000259" key="11">
    <source>
        <dbReference type="SMART" id="SM00224"/>
    </source>
</evidence>
<keyword evidence="6" id="KW-0564">Palmitate</keyword>
<evidence type="ECO:0000256" key="4">
    <source>
        <dbReference type="ARBA" id="ARBA00022481"/>
    </source>
</evidence>
<dbReference type="AlphaFoldDB" id="A0A9W6WIU1"/>
<feature type="region of interest" description="Disordered" evidence="10">
    <location>
        <begin position="16"/>
        <end position="40"/>
    </location>
</feature>
<keyword evidence="8" id="KW-0449">Lipoprotein</keyword>
<sequence>MIKKIQSSDKSTLVTKEQISTTISGSSSSRSSNSSAGNGVNGVANDLVSRQEYYKLMQSIWLKSIRLERLTKLNKDLKTELNRERITNSNSSLMIINYCDNNNDYLINEIWGELPNDKNKFKSKNINSGNGRGRSNNINDGGSDGCCIIM</sequence>
<comment type="caution">
    <text evidence="13">The sequence shown here is derived from an EMBL/GenBank/DDBJ whole genome shotgun (WGS) entry which is preliminary data.</text>
</comment>
<proteinExistence type="inferred from homology"/>
<keyword evidence="4" id="KW-0488">Methylation</keyword>
<dbReference type="Pfam" id="PF00631">
    <property type="entry name" value="G-gamma"/>
    <property type="match status" value="1"/>
</dbReference>
<dbReference type="GO" id="GO:0007186">
    <property type="term" value="P:G protein-coupled receptor signaling pathway"/>
    <property type="evidence" value="ECO:0007669"/>
    <property type="project" value="InterPro"/>
</dbReference>
<evidence type="ECO:0000313" key="13">
    <source>
        <dbReference type="EMBL" id="GME75523.1"/>
    </source>
</evidence>
<name>A0A9W6WIU1_CANBO</name>
<evidence type="ECO:0000256" key="6">
    <source>
        <dbReference type="ARBA" id="ARBA00023139"/>
    </source>
</evidence>
<dbReference type="SMART" id="SM01224">
    <property type="entry name" value="G_gamma"/>
    <property type="match status" value="1"/>
</dbReference>
<dbReference type="InterPro" id="IPR015898">
    <property type="entry name" value="G-protein_gamma-like_dom"/>
</dbReference>
<dbReference type="Gene3D" id="4.10.260.10">
    <property type="entry name" value="Transducin (heterotrimeric G protein), gamma chain"/>
    <property type="match status" value="1"/>
</dbReference>
<feature type="compositionally biased region" description="Low complexity" evidence="10">
    <location>
        <begin position="24"/>
        <end position="40"/>
    </location>
</feature>
<comment type="similarity">
    <text evidence="2">Belongs to the G protein gamma family.</text>
</comment>
<evidence type="ECO:0000256" key="8">
    <source>
        <dbReference type="ARBA" id="ARBA00023288"/>
    </source>
</evidence>
<keyword evidence="9" id="KW-0636">Prenylation</keyword>
<protein>
    <recommendedName>
        <fullName evidence="3">Guanine nucleotide-binding protein subunit gamma</fullName>
    </recommendedName>
</protein>
<evidence type="ECO:0000256" key="10">
    <source>
        <dbReference type="SAM" id="MobiDB-lite"/>
    </source>
</evidence>
<dbReference type="PANTHER" id="PTHR28189:SF1">
    <property type="entry name" value="GUANINE NUCLEOTIDE-BINDING PROTEIN SUBUNIT GAMMA"/>
    <property type="match status" value="1"/>
</dbReference>
<evidence type="ECO:0000256" key="7">
    <source>
        <dbReference type="ARBA" id="ARBA00023224"/>
    </source>
</evidence>
<evidence type="ECO:0000256" key="9">
    <source>
        <dbReference type="ARBA" id="ARBA00023289"/>
    </source>
</evidence>
<dbReference type="GO" id="GO:0031681">
    <property type="term" value="F:G-protein beta-subunit binding"/>
    <property type="evidence" value="ECO:0007669"/>
    <property type="project" value="InterPro"/>
</dbReference>
<dbReference type="InterPro" id="IPR041848">
    <property type="entry name" value="Ste18_fungal"/>
</dbReference>
<keyword evidence="7" id="KW-0807">Transducer</keyword>
<gene>
    <name evidence="13" type="ORF">Cboi02_000481800</name>
</gene>
<dbReference type="PANTHER" id="PTHR28189">
    <property type="entry name" value="GUANINE NUCLEOTIDE-BINDING PROTEIN SUBUNIT GAMMA"/>
    <property type="match status" value="1"/>
</dbReference>
<comment type="subcellular location">
    <subcellularLocation>
        <location evidence="1">Membrane</location>
    </subcellularLocation>
</comment>
<reference evidence="13" key="1">
    <citation type="submission" date="2023-04" db="EMBL/GenBank/DDBJ databases">
        <title>Candida boidinii NBRC 10035.</title>
        <authorList>
            <person name="Ichikawa N."/>
            <person name="Sato H."/>
            <person name="Tonouchi N."/>
        </authorList>
    </citation>
    <scope>NUCLEOTIDE SEQUENCE</scope>
    <source>
        <strain evidence="13">NBRC 10035</strain>
    </source>
</reference>
<dbReference type="InterPro" id="IPR036284">
    <property type="entry name" value="GGL_sf"/>
</dbReference>
<organism evidence="13 14">
    <name type="scientific">Candida boidinii</name>
    <name type="common">Yeast</name>
    <dbReference type="NCBI Taxonomy" id="5477"/>
    <lineage>
        <taxon>Eukaryota</taxon>
        <taxon>Fungi</taxon>
        <taxon>Dikarya</taxon>
        <taxon>Ascomycota</taxon>
        <taxon>Saccharomycotina</taxon>
        <taxon>Pichiomycetes</taxon>
        <taxon>Pichiales</taxon>
        <taxon>Pichiaceae</taxon>
        <taxon>Ogataea</taxon>
        <taxon>Ogataea/Candida clade</taxon>
    </lineage>
</organism>
<dbReference type="Proteomes" id="UP001165120">
    <property type="component" value="Unassembled WGS sequence"/>
</dbReference>
<dbReference type="GO" id="GO:0000750">
    <property type="term" value="P:pheromone-dependent signal transduction involved in conjugation with cellular fusion"/>
    <property type="evidence" value="ECO:0007669"/>
    <property type="project" value="InterPro"/>
</dbReference>
<feature type="domain" description="G protein gamma" evidence="11">
    <location>
        <begin position="67"/>
        <end position="130"/>
    </location>
</feature>
<evidence type="ECO:0000256" key="1">
    <source>
        <dbReference type="ARBA" id="ARBA00004370"/>
    </source>
</evidence>
<keyword evidence="5" id="KW-0472">Membrane</keyword>
<keyword evidence="14" id="KW-1185">Reference proteome</keyword>
<evidence type="ECO:0000256" key="2">
    <source>
        <dbReference type="ARBA" id="ARBA00007431"/>
    </source>
</evidence>
<dbReference type="GO" id="GO:0005834">
    <property type="term" value="C:heterotrimeric G-protein complex"/>
    <property type="evidence" value="ECO:0007669"/>
    <property type="project" value="TreeGrafter"/>
</dbReference>